<evidence type="ECO:0000256" key="1">
    <source>
        <dbReference type="SAM" id="Phobius"/>
    </source>
</evidence>
<comment type="caution">
    <text evidence="2">The sequence shown here is derived from an EMBL/GenBank/DDBJ whole genome shotgun (WGS) entry which is preliminary data.</text>
</comment>
<keyword evidence="1" id="KW-0812">Transmembrane</keyword>
<protein>
    <submittedName>
        <fullName evidence="2">Uncharacterized protein</fullName>
    </submittedName>
</protein>
<keyword evidence="1" id="KW-1133">Transmembrane helix</keyword>
<evidence type="ECO:0000313" key="3">
    <source>
        <dbReference type="Proteomes" id="UP000549113"/>
    </source>
</evidence>
<dbReference type="Proteomes" id="UP000549113">
    <property type="component" value="Unassembled WGS sequence"/>
</dbReference>
<name>A0AA40VMC5_9MICO</name>
<dbReference type="EMBL" id="JACIFH010000001">
    <property type="protein sequence ID" value="MBB4139667.1"/>
    <property type="molecule type" value="Genomic_DNA"/>
</dbReference>
<gene>
    <name evidence="2" type="ORF">BKA10_001461</name>
</gene>
<proteinExistence type="predicted"/>
<accession>A0AA40VMC5</accession>
<feature type="transmembrane region" description="Helical" evidence="1">
    <location>
        <begin position="12"/>
        <end position="36"/>
    </location>
</feature>
<reference evidence="2 3" key="1">
    <citation type="submission" date="2020-08" db="EMBL/GenBank/DDBJ databases">
        <title>Sequencing the genomes of 1000 actinobacteria strains.</title>
        <authorList>
            <person name="Klenk H.-P."/>
        </authorList>
    </citation>
    <scope>NUCLEOTIDE SEQUENCE [LARGE SCALE GENOMIC DNA]</scope>
    <source>
        <strain evidence="2 3">DSM 19600</strain>
    </source>
</reference>
<organism evidence="2 3">
    <name type="scientific">Microbacterium invictum</name>
    <dbReference type="NCBI Taxonomy" id="515415"/>
    <lineage>
        <taxon>Bacteria</taxon>
        <taxon>Bacillati</taxon>
        <taxon>Actinomycetota</taxon>
        <taxon>Actinomycetes</taxon>
        <taxon>Micrococcales</taxon>
        <taxon>Microbacteriaceae</taxon>
        <taxon>Microbacterium</taxon>
    </lineage>
</organism>
<keyword evidence="1" id="KW-0472">Membrane</keyword>
<dbReference type="AlphaFoldDB" id="A0AA40VMC5"/>
<keyword evidence="3" id="KW-1185">Reference proteome</keyword>
<sequence>MSSSAHPPQRGPLVVFWTWIGVMAVGLAIMIAVPLMGV</sequence>
<evidence type="ECO:0000313" key="2">
    <source>
        <dbReference type="EMBL" id="MBB4139667.1"/>
    </source>
</evidence>